<evidence type="ECO:0000256" key="5">
    <source>
        <dbReference type="SAM" id="Phobius"/>
    </source>
</evidence>
<gene>
    <name evidence="9" type="ORF">MQE36_03585</name>
</gene>
<dbReference type="PANTHER" id="PTHR43719:SF28">
    <property type="entry name" value="PEROXIDE STRESS-ACTIVATED HISTIDINE KINASE MAK1-RELATED"/>
    <property type="match status" value="1"/>
</dbReference>
<evidence type="ECO:0000256" key="1">
    <source>
        <dbReference type="ARBA" id="ARBA00000085"/>
    </source>
</evidence>
<feature type="domain" description="Response regulatory" evidence="7">
    <location>
        <begin position="566"/>
        <end position="681"/>
    </location>
</feature>
<dbReference type="SUPFAM" id="SSF55874">
    <property type="entry name" value="ATPase domain of HSP90 chaperone/DNA topoisomerase II/histidine kinase"/>
    <property type="match status" value="1"/>
</dbReference>
<dbReference type="CDD" id="cd16922">
    <property type="entry name" value="HATPase_EvgS-ArcB-TorS-like"/>
    <property type="match status" value="1"/>
</dbReference>
<dbReference type="Gene3D" id="3.30.565.10">
    <property type="entry name" value="Histidine kinase-like ATPase, C-terminal domain"/>
    <property type="match status" value="1"/>
</dbReference>
<evidence type="ECO:0000313" key="10">
    <source>
        <dbReference type="Proteomes" id="UP000829476"/>
    </source>
</evidence>
<dbReference type="PANTHER" id="PTHR43719">
    <property type="entry name" value="TWO-COMPONENT HISTIDINE KINASE"/>
    <property type="match status" value="1"/>
</dbReference>
<dbReference type="SUPFAM" id="SSF47384">
    <property type="entry name" value="Homodimeric domain of signal transducing histidine kinase"/>
    <property type="match status" value="1"/>
</dbReference>
<dbReference type="InterPro" id="IPR003594">
    <property type="entry name" value="HATPase_dom"/>
</dbReference>
<dbReference type="InterPro" id="IPR003661">
    <property type="entry name" value="HisK_dim/P_dom"/>
</dbReference>
<keyword evidence="5" id="KW-0472">Membrane</keyword>
<dbReference type="InterPro" id="IPR001789">
    <property type="entry name" value="Sig_transdc_resp-reg_receiver"/>
</dbReference>
<organism evidence="9 10">
    <name type="scientific">Zhouia spongiae</name>
    <dbReference type="NCBI Taxonomy" id="2202721"/>
    <lineage>
        <taxon>Bacteria</taxon>
        <taxon>Pseudomonadati</taxon>
        <taxon>Bacteroidota</taxon>
        <taxon>Flavobacteriia</taxon>
        <taxon>Flavobacteriales</taxon>
        <taxon>Flavobacteriaceae</taxon>
        <taxon>Zhouia</taxon>
    </lineage>
</organism>
<dbReference type="Gene3D" id="3.40.50.2300">
    <property type="match status" value="1"/>
</dbReference>
<dbReference type="SUPFAM" id="SSF52172">
    <property type="entry name" value="CheY-like"/>
    <property type="match status" value="1"/>
</dbReference>
<dbReference type="PROSITE" id="PS50839">
    <property type="entry name" value="CHASE"/>
    <property type="match status" value="1"/>
</dbReference>
<dbReference type="InterPro" id="IPR036890">
    <property type="entry name" value="HATPase_C_sf"/>
</dbReference>
<dbReference type="Pfam" id="PF00512">
    <property type="entry name" value="HisKA"/>
    <property type="match status" value="1"/>
</dbReference>
<dbReference type="Gene3D" id="1.10.287.130">
    <property type="match status" value="1"/>
</dbReference>
<evidence type="ECO:0000259" key="7">
    <source>
        <dbReference type="PROSITE" id="PS50110"/>
    </source>
</evidence>
<evidence type="ECO:0000256" key="3">
    <source>
        <dbReference type="ARBA" id="ARBA00022553"/>
    </source>
</evidence>
<dbReference type="EC" id="2.7.13.3" evidence="2"/>
<keyword evidence="3 4" id="KW-0597">Phosphoprotein</keyword>
<evidence type="ECO:0000313" key="9">
    <source>
        <dbReference type="EMBL" id="UNY99430.1"/>
    </source>
</evidence>
<dbReference type="CDD" id="cd17546">
    <property type="entry name" value="REC_hyHK_CKI1_RcsC-like"/>
    <property type="match status" value="1"/>
</dbReference>
<dbReference type="SMART" id="SM00388">
    <property type="entry name" value="HisKA"/>
    <property type="match status" value="1"/>
</dbReference>
<dbReference type="InterPro" id="IPR011006">
    <property type="entry name" value="CheY-like_superfamily"/>
</dbReference>
<feature type="transmembrane region" description="Helical" evidence="5">
    <location>
        <begin position="12"/>
        <end position="31"/>
    </location>
</feature>
<dbReference type="InterPro" id="IPR036097">
    <property type="entry name" value="HisK_dim/P_sf"/>
</dbReference>
<dbReference type="PRINTS" id="PR00344">
    <property type="entry name" value="BCTRLSENSOR"/>
</dbReference>
<feature type="transmembrane region" description="Helical" evidence="5">
    <location>
        <begin position="258"/>
        <end position="281"/>
    </location>
</feature>
<proteinExistence type="predicted"/>
<dbReference type="InterPro" id="IPR004358">
    <property type="entry name" value="Sig_transdc_His_kin-like_C"/>
</dbReference>
<dbReference type="InterPro" id="IPR006189">
    <property type="entry name" value="CHASE_dom"/>
</dbReference>
<evidence type="ECO:0000259" key="8">
    <source>
        <dbReference type="PROSITE" id="PS50839"/>
    </source>
</evidence>
<dbReference type="CDD" id="cd00082">
    <property type="entry name" value="HisKA"/>
    <property type="match status" value="1"/>
</dbReference>
<dbReference type="RefSeq" id="WP_242937803.1">
    <property type="nucleotide sequence ID" value="NZ_CP094326.1"/>
</dbReference>
<feature type="modified residue" description="4-aspartylphosphate" evidence="4">
    <location>
        <position position="616"/>
    </location>
</feature>
<protein>
    <recommendedName>
        <fullName evidence="2">histidine kinase</fullName>
        <ecNumber evidence="2">2.7.13.3</ecNumber>
    </recommendedName>
</protein>
<reference evidence="9 10" key="1">
    <citation type="journal article" date="2018" name="Int. J. Syst. Evol. Microbiol.">
        <title>Zhouia spongiae sp. nov., isolated from a marine sponge.</title>
        <authorList>
            <person name="Zhuang L."/>
            <person name="Lin B."/>
            <person name="Qin F."/>
            <person name="Luo L."/>
        </authorList>
    </citation>
    <scope>NUCLEOTIDE SEQUENCE [LARGE SCALE GENOMIC DNA]</scope>
    <source>
        <strain evidence="9 10">HN-Y44</strain>
    </source>
</reference>
<keyword evidence="10" id="KW-1185">Reference proteome</keyword>
<feature type="domain" description="CHASE" evidence="8">
    <location>
        <begin position="108"/>
        <end position="193"/>
    </location>
</feature>
<dbReference type="InterPro" id="IPR050956">
    <property type="entry name" value="2C_system_His_kinase"/>
</dbReference>
<dbReference type="EMBL" id="CP094326">
    <property type="protein sequence ID" value="UNY99430.1"/>
    <property type="molecule type" value="Genomic_DNA"/>
</dbReference>
<dbReference type="PROSITE" id="PS50110">
    <property type="entry name" value="RESPONSE_REGULATORY"/>
    <property type="match status" value="1"/>
</dbReference>
<keyword evidence="5" id="KW-0812">Transmembrane</keyword>
<comment type="catalytic activity">
    <reaction evidence="1">
        <text>ATP + protein L-histidine = ADP + protein N-phospho-L-histidine.</text>
        <dbReference type="EC" id="2.7.13.3"/>
    </reaction>
</comment>
<dbReference type="InterPro" id="IPR005467">
    <property type="entry name" value="His_kinase_dom"/>
</dbReference>
<evidence type="ECO:0000259" key="6">
    <source>
        <dbReference type="PROSITE" id="PS50109"/>
    </source>
</evidence>
<dbReference type="SMART" id="SM00387">
    <property type="entry name" value="HATPase_c"/>
    <property type="match status" value="1"/>
</dbReference>
<dbReference type="Proteomes" id="UP000829476">
    <property type="component" value="Chromosome"/>
</dbReference>
<evidence type="ECO:0000256" key="2">
    <source>
        <dbReference type="ARBA" id="ARBA00012438"/>
    </source>
</evidence>
<dbReference type="SMART" id="SM00448">
    <property type="entry name" value="REC"/>
    <property type="match status" value="1"/>
</dbReference>
<evidence type="ECO:0000256" key="4">
    <source>
        <dbReference type="PROSITE-ProRule" id="PRU00169"/>
    </source>
</evidence>
<dbReference type="Pfam" id="PF00072">
    <property type="entry name" value="Response_reg"/>
    <property type="match status" value="1"/>
</dbReference>
<name>A0ABY3YP87_9FLAO</name>
<dbReference type="PROSITE" id="PS50109">
    <property type="entry name" value="HIS_KIN"/>
    <property type="match status" value="1"/>
</dbReference>
<feature type="domain" description="Histidine kinase" evidence="6">
    <location>
        <begin position="324"/>
        <end position="544"/>
    </location>
</feature>
<keyword evidence="5" id="KW-1133">Transmembrane helix</keyword>
<accession>A0ABY3YP87</accession>
<dbReference type="Pfam" id="PF02518">
    <property type="entry name" value="HATPase_c"/>
    <property type="match status" value="1"/>
</dbReference>
<sequence length="688" mass="78932">MSRPELEKRHIISLSTFVFLGFVAYMLYCIFIKTINSELEKELNSTGIQTIKEFSNIVKNDIRELNNLKNRLEVTNGMFYEYWTEDAMVILEQNQSFKFIEWIDSAMVIRKIVPEKGNEKALGLNISNVKYRVDDWRNSVKNATTNITPWAEMTQGGKAFLVDIPVYFQNNFQGTITAGMDFKSHFDFILSTLEEEYAVLIEDENQAPFYEYNKLDKSSIVNTPHIKKLISIEGFENKDWTFWFTPLHQHPIVKKKQIANLSLAAGIIFSILTSLLIYFYMSAQKENKKVYESNERLIHLNKSLKDERFKAEKASKAKTEFLSNMSHEIRTPLNAILGFIEVLKDSELSENHKKYLSLMDLSSKKLLNLINDILEFDRIESGKTELKEHVFSPVEELENIISLYKLSAQEKKVGLSLHFNRNNHHNVIGDAGKFGQIFTNLIRNSIKFTDKGTIVITYDERVEYNVLYLKITVKDTGIGIPKNKLSTIFNRFTQVDAGKTKKHEGGGIGLSITYHLLELMKGTINVSSSEHIGSEFEVKLHFPLTNKERKPEEHINTSALDLSNLKVLIVDDNKLNVTVLEKAVERFGIVNPQKAENGHIAIQLAGSDSYDLIFMDIHMPEMDGFDATSIIRKFDSKVIIFGLSANVTKEAIDEAISVGMNDYITKPFSLKKLYVKLYYYFAKQNVIK</sequence>